<dbReference type="RefSeq" id="WP_263544605.1">
    <property type="nucleotide sequence ID" value="NZ_JAOVZO020000018.1"/>
</dbReference>
<protein>
    <submittedName>
        <fullName evidence="1">Alpha/beta hydrolase</fullName>
    </submittedName>
</protein>
<gene>
    <name evidence="1" type="ORF">OD750_014505</name>
</gene>
<dbReference type="EMBL" id="JAOVZO020000018">
    <property type="protein sequence ID" value="MDC8013750.1"/>
    <property type="molecule type" value="Genomic_DNA"/>
</dbReference>
<dbReference type="GO" id="GO:0016787">
    <property type="term" value="F:hydrolase activity"/>
    <property type="evidence" value="ECO:0007669"/>
    <property type="project" value="UniProtKB-KW"/>
</dbReference>
<keyword evidence="2" id="KW-1185">Reference proteome</keyword>
<reference evidence="1" key="1">
    <citation type="submission" date="2023-02" db="EMBL/GenBank/DDBJ databases">
        <title>Tahibacter soli sp. nov. isolated from soil.</title>
        <authorList>
            <person name="Baek J.H."/>
            <person name="Lee J.K."/>
            <person name="Choi D.G."/>
            <person name="Jeon C.O."/>
        </authorList>
    </citation>
    <scope>NUCLEOTIDE SEQUENCE</scope>
    <source>
        <strain evidence="1">BL</strain>
    </source>
</reference>
<comment type="caution">
    <text evidence="1">The sequence shown here is derived from an EMBL/GenBank/DDBJ whole genome shotgun (WGS) entry which is preliminary data.</text>
</comment>
<dbReference type="Gene3D" id="3.40.50.1820">
    <property type="entry name" value="alpha/beta hydrolase"/>
    <property type="match status" value="1"/>
</dbReference>
<dbReference type="SUPFAM" id="SSF53474">
    <property type="entry name" value="alpha/beta-Hydrolases"/>
    <property type="match status" value="1"/>
</dbReference>
<name>A0A9X3YM40_9GAMM</name>
<dbReference type="Proteomes" id="UP001139971">
    <property type="component" value="Unassembled WGS sequence"/>
</dbReference>
<keyword evidence="1" id="KW-0378">Hydrolase</keyword>
<dbReference type="AlphaFoldDB" id="A0A9X3YM40"/>
<sequence>MPTFVLLPGLHGTDDLYADLAHALAPQGRSIAIAYPTDRPLGYPDLVAQVLAAWPTDGDVVLVAESFSGPVALMLAAQRPRGLRAVVLSATFARNPSPWLRPLRFVLPFASKHWMPTAVAAALMLGESATREWAATIARILDRVSDTALRARATAAFDVDVRGLIPTIDVPLLYLRARHDRLIAARHGDDIVARARDGRLVDIDSPHLIFQIAPREAAAAIDDFLRWKR</sequence>
<evidence type="ECO:0000313" key="2">
    <source>
        <dbReference type="Proteomes" id="UP001139971"/>
    </source>
</evidence>
<dbReference type="InterPro" id="IPR029058">
    <property type="entry name" value="AB_hydrolase_fold"/>
</dbReference>
<accession>A0A9X3YM40</accession>
<proteinExistence type="predicted"/>
<evidence type="ECO:0000313" key="1">
    <source>
        <dbReference type="EMBL" id="MDC8013750.1"/>
    </source>
</evidence>
<organism evidence="1 2">
    <name type="scientific">Tahibacter soli</name>
    <dbReference type="NCBI Taxonomy" id="2983605"/>
    <lineage>
        <taxon>Bacteria</taxon>
        <taxon>Pseudomonadati</taxon>
        <taxon>Pseudomonadota</taxon>
        <taxon>Gammaproteobacteria</taxon>
        <taxon>Lysobacterales</taxon>
        <taxon>Rhodanobacteraceae</taxon>
        <taxon>Tahibacter</taxon>
    </lineage>
</organism>